<dbReference type="Pfam" id="PF06749">
    <property type="entry name" value="DUF1218"/>
    <property type="match status" value="1"/>
</dbReference>
<evidence type="ECO:0000256" key="7">
    <source>
        <dbReference type="SAM" id="Phobius"/>
    </source>
</evidence>
<evidence type="ECO:0000256" key="5">
    <source>
        <dbReference type="ARBA" id="ARBA00023136"/>
    </source>
</evidence>
<evidence type="ECO:0000256" key="3">
    <source>
        <dbReference type="ARBA" id="ARBA00022729"/>
    </source>
</evidence>
<evidence type="ECO:0008006" key="10">
    <source>
        <dbReference type="Google" id="ProtNLM"/>
    </source>
</evidence>
<comment type="subcellular location">
    <subcellularLocation>
        <location evidence="1">Endomembrane system</location>
        <topology evidence="1">Multi-pass membrane protein</topology>
    </subcellularLocation>
</comment>
<accession>A9P030</accession>
<feature type="transmembrane region" description="Helical" evidence="7">
    <location>
        <begin position="52"/>
        <end position="81"/>
    </location>
</feature>
<evidence type="ECO:0000256" key="1">
    <source>
        <dbReference type="ARBA" id="ARBA00004127"/>
    </source>
</evidence>
<evidence type="ECO:0000256" key="6">
    <source>
        <dbReference type="ARBA" id="ARBA00029467"/>
    </source>
</evidence>
<evidence type="ECO:0000256" key="8">
    <source>
        <dbReference type="SAM" id="SignalP"/>
    </source>
</evidence>
<keyword evidence="3 8" id="KW-0732">Signal</keyword>
<comment type="similarity">
    <text evidence="6">Belongs to the DESIGUAL family.</text>
</comment>
<dbReference type="InterPro" id="IPR009606">
    <property type="entry name" value="DEAL/Modifying_wall_lignin1/2"/>
</dbReference>
<dbReference type="EMBL" id="EF086985">
    <property type="protein sequence ID" value="ABK26241.1"/>
    <property type="molecule type" value="mRNA"/>
</dbReference>
<dbReference type="InterPro" id="IPR052222">
    <property type="entry name" value="DESIGUAL"/>
</dbReference>
<proteinExistence type="evidence at transcript level"/>
<keyword evidence="2 7" id="KW-0812">Transmembrane</keyword>
<feature type="signal peptide" evidence="8">
    <location>
        <begin position="1"/>
        <end position="28"/>
    </location>
</feature>
<evidence type="ECO:0000256" key="2">
    <source>
        <dbReference type="ARBA" id="ARBA00022692"/>
    </source>
</evidence>
<dbReference type="PANTHER" id="PTHR31769">
    <property type="entry name" value="OS07G0462200 PROTEIN-RELATED"/>
    <property type="match status" value="1"/>
</dbReference>
<name>A9P030_PICSI</name>
<sequence length="212" mass="22913">MNHMQTTRLGFCLFLGSLGLIALSTAIAAEFKHTQAYEVRYEHGECTLPSSPALVLGTIAAIALLLAQLSANAMGGCVCCCTRNVNKVPSRNISIATLCLFMSWITFGFSFFLLVAGSSMNQRQPYKNQWIDDECYVVKPGVFATAASLSLVTVMLNIIFYLAITTKKVEDLPVLSYPVSNGHANVDGNHVISVSANPVGDETKEVPTRKEG</sequence>
<feature type="transmembrane region" description="Helical" evidence="7">
    <location>
        <begin position="93"/>
        <end position="116"/>
    </location>
</feature>
<evidence type="ECO:0000256" key="4">
    <source>
        <dbReference type="ARBA" id="ARBA00022989"/>
    </source>
</evidence>
<organism evidence="9">
    <name type="scientific">Picea sitchensis</name>
    <name type="common">Sitka spruce</name>
    <name type="synonym">Pinus sitchensis</name>
    <dbReference type="NCBI Taxonomy" id="3332"/>
    <lineage>
        <taxon>Eukaryota</taxon>
        <taxon>Viridiplantae</taxon>
        <taxon>Streptophyta</taxon>
        <taxon>Embryophyta</taxon>
        <taxon>Tracheophyta</taxon>
        <taxon>Spermatophyta</taxon>
        <taxon>Pinopsida</taxon>
        <taxon>Pinidae</taxon>
        <taxon>Conifers I</taxon>
        <taxon>Pinales</taxon>
        <taxon>Pinaceae</taxon>
        <taxon>Picea</taxon>
    </lineage>
</organism>
<feature type="transmembrane region" description="Helical" evidence="7">
    <location>
        <begin position="142"/>
        <end position="164"/>
    </location>
</feature>
<feature type="chain" id="PRO_5002741856" description="Transmembrane protein" evidence="8">
    <location>
        <begin position="29"/>
        <end position="212"/>
    </location>
</feature>
<dbReference type="OMA" id="KIAPVGC"/>
<evidence type="ECO:0000313" key="9">
    <source>
        <dbReference type="EMBL" id="ABK26241.1"/>
    </source>
</evidence>
<keyword evidence="4 7" id="KW-1133">Transmembrane helix</keyword>
<dbReference type="GO" id="GO:0012505">
    <property type="term" value="C:endomembrane system"/>
    <property type="evidence" value="ECO:0007669"/>
    <property type="project" value="UniProtKB-SubCell"/>
</dbReference>
<dbReference type="AlphaFoldDB" id="A9P030"/>
<reference evidence="9" key="1">
    <citation type="journal article" date="2008" name="BMC Genomics">
        <title>A conifer genomics resource of 200,000 spruce (Picea spp.) ESTs and 6,464 high-quality, sequence-finished full-length cDNAs for Sitka spruce (Picea sitchensis).</title>
        <authorList>
            <person name="Ralph S.G."/>
            <person name="Chun H.J."/>
            <person name="Kolosova N."/>
            <person name="Cooper D."/>
            <person name="Oddy C."/>
            <person name="Ritland C.E."/>
            <person name="Kirkpatrick R."/>
            <person name="Moore R."/>
            <person name="Barber S."/>
            <person name="Holt R.A."/>
            <person name="Jones S.J."/>
            <person name="Marra M.A."/>
            <person name="Douglas C.J."/>
            <person name="Ritland K."/>
            <person name="Bohlmann J."/>
        </authorList>
    </citation>
    <scope>NUCLEOTIDE SEQUENCE</scope>
    <source>
        <tissue evidence="9">Green portion of the leader tissue</tissue>
    </source>
</reference>
<protein>
    <recommendedName>
        <fullName evidence="10">Transmembrane protein</fullName>
    </recommendedName>
</protein>
<keyword evidence="5 7" id="KW-0472">Membrane</keyword>